<name>A0A250VFK9_STROL</name>
<dbReference type="EMBL" id="BDQI01000009">
    <property type="protein sequence ID" value="GAX52988.1"/>
    <property type="molecule type" value="Genomic_DNA"/>
</dbReference>
<reference evidence="2" key="1">
    <citation type="submission" date="2017-05" db="EMBL/GenBank/DDBJ databases">
        <title>Streptomyces olivochromogenes NBRC 3561 whole genome shotgun sequence.</title>
        <authorList>
            <person name="Dohra H."/>
            <person name="Kodani S."/>
        </authorList>
    </citation>
    <scope>NUCLEOTIDE SEQUENCE [LARGE SCALE GENOMIC DNA]</scope>
    <source>
        <strain evidence="2">NBRC 3561</strain>
    </source>
</reference>
<gene>
    <name evidence="1" type="ORF">SO3561_04513</name>
</gene>
<proteinExistence type="predicted"/>
<keyword evidence="2" id="KW-1185">Reference proteome</keyword>
<dbReference type="STRING" id="1963.AQJ27_27185"/>
<dbReference type="RefSeq" id="WP_067374207.1">
    <property type="nucleotide sequence ID" value="NZ_BDQI01000009.1"/>
</dbReference>
<evidence type="ECO:0000313" key="1">
    <source>
        <dbReference type="EMBL" id="GAX52988.1"/>
    </source>
</evidence>
<dbReference type="AlphaFoldDB" id="A0A250VFK9"/>
<comment type="caution">
    <text evidence="1">The sequence shown here is derived from an EMBL/GenBank/DDBJ whole genome shotgun (WGS) entry which is preliminary data.</text>
</comment>
<sequence length="793" mass="84952">MRNSDEVLADALAAPERVPAHSTRLGGREMGGQVQSWRVERAYSTDVPEALRAFSGSAAAQLELSLGGTGEPAPRLYSAWAGRTTGDVVRPGQSVVHEAGASGRTVPAFRGTVRSRTAASGSDTVTVQALDGAERLRGPAQLPRPYHGLLRAQPVATATWCADELLRQAGVHSCPPPRAPFVDADVSRPFTALYASLHGGFNASYGQPETLPAPSAYSWVRDGAPFEMALMPKAAGLAVSWMPRSRFVVAGKVFQAEVHVNTALSVGNELELKLIYDRSAGAYGNYALNVYFATGVVKITSGTVGGSGTVASWTIPKLASLKGVWHLGFTVDTRSGTVGANTQATVYARLTAPDGEYVVPSTGPYTFTETSALQPPSELFQINLKTDVAVECLQVTDRSWPDLSSYTADEWEQKGRWVKGAVLDDATVPLYHVPQLSGSQWDALTEIAKATMSTAEFDEQGVFHWRGPGRFQSVPARPDLTVTTRRDIAALTVSEEIDACRNHCEQPYQDWTGVTSTYSDTVTDTVIREIKPGVSVDVAYAVAEDELDIGPLQIEDDVTPVGGHRVRFGSAATGGSSVKGSVTVSSRRDGPNYVVRFTNYGTASVWTVTKDGKPSVQIIPQKRARDPRQRSFAWYNTTSQSFYGKQVYQAPATDWVQQQQVASDLSHAMLDAGRYPVPVLGEVEVLHDPRIQLGDVVRVVDRSGAGLDTLAWVIGIRTTCQAGTAPQQTLTLRGTSYNGAPADSGLTPDAPVDPAYGTQRTYALIDAQNATLDALTTSKITYRDLLKAPGGAA</sequence>
<organism evidence="1 2">
    <name type="scientific">Streptomyces olivochromogenes</name>
    <dbReference type="NCBI Taxonomy" id="1963"/>
    <lineage>
        <taxon>Bacteria</taxon>
        <taxon>Bacillati</taxon>
        <taxon>Actinomycetota</taxon>
        <taxon>Actinomycetes</taxon>
        <taxon>Kitasatosporales</taxon>
        <taxon>Streptomycetaceae</taxon>
        <taxon>Streptomyces</taxon>
    </lineage>
</organism>
<dbReference type="Proteomes" id="UP000217446">
    <property type="component" value="Unassembled WGS sequence"/>
</dbReference>
<accession>A0A250VFK9</accession>
<protein>
    <recommendedName>
        <fullName evidence="3">Tip attachment protein J domain-containing protein</fullName>
    </recommendedName>
</protein>
<evidence type="ECO:0008006" key="3">
    <source>
        <dbReference type="Google" id="ProtNLM"/>
    </source>
</evidence>
<evidence type="ECO:0000313" key="2">
    <source>
        <dbReference type="Proteomes" id="UP000217446"/>
    </source>
</evidence>